<evidence type="ECO:0000256" key="2">
    <source>
        <dbReference type="ARBA" id="ARBA00006706"/>
    </source>
</evidence>
<dbReference type="InterPro" id="IPR000092">
    <property type="entry name" value="Polyprenyl_synt"/>
</dbReference>
<evidence type="ECO:0000256" key="3">
    <source>
        <dbReference type="ARBA" id="ARBA00022679"/>
    </source>
</evidence>
<dbReference type="Pfam" id="PF00348">
    <property type="entry name" value="polyprenyl_synt"/>
    <property type="match status" value="1"/>
</dbReference>
<dbReference type="PANTHER" id="PTHR12001">
    <property type="entry name" value="GERANYLGERANYL PYROPHOSPHATE SYNTHASE"/>
    <property type="match status" value="1"/>
</dbReference>
<gene>
    <name evidence="7" type="ORF">BB558_006051</name>
</gene>
<evidence type="ECO:0000313" key="7">
    <source>
        <dbReference type="EMBL" id="PVZ97959.1"/>
    </source>
</evidence>
<evidence type="ECO:0000256" key="4">
    <source>
        <dbReference type="ARBA" id="ARBA00022723"/>
    </source>
</evidence>
<comment type="similarity">
    <text evidence="2">Belongs to the FPP/GGPP synthase family.</text>
</comment>
<dbReference type="InterPro" id="IPR033749">
    <property type="entry name" value="Polyprenyl_synt_CS"/>
</dbReference>
<dbReference type="AlphaFoldDB" id="A0A2U1IYS2"/>
<protein>
    <submittedName>
        <fullName evidence="7">Uncharacterized protein</fullName>
    </submittedName>
</protein>
<reference evidence="7 8" key="1">
    <citation type="journal article" date="2018" name="MBio">
        <title>Comparative Genomics Reveals the Core Gene Toolbox for the Fungus-Insect Symbiosis.</title>
        <authorList>
            <person name="Wang Y."/>
            <person name="Stata M."/>
            <person name="Wang W."/>
            <person name="Stajich J.E."/>
            <person name="White M.M."/>
            <person name="Moncalvo J.M."/>
        </authorList>
    </citation>
    <scope>NUCLEOTIDE SEQUENCE [LARGE SCALE GENOMIC DNA]</scope>
    <source>
        <strain evidence="7 8">AUS-126-30</strain>
    </source>
</reference>
<dbReference type="GO" id="GO:0006744">
    <property type="term" value="P:ubiquinone biosynthetic process"/>
    <property type="evidence" value="ECO:0007669"/>
    <property type="project" value="TreeGrafter"/>
</dbReference>
<comment type="caution">
    <text evidence="7">The sequence shown here is derived from an EMBL/GenBank/DDBJ whole genome shotgun (WGS) entry which is preliminary data.</text>
</comment>
<organism evidence="7 8">
    <name type="scientific">Smittium angustum</name>
    <dbReference type="NCBI Taxonomy" id="133377"/>
    <lineage>
        <taxon>Eukaryota</taxon>
        <taxon>Fungi</taxon>
        <taxon>Fungi incertae sedis</taxon>
        <taxon>Zoopagomycota</taxon>
        <taxon>Kickxellomycotina</taxon>
        <taxon>Harpellomycetes</taxon>
        <taxon>Harpellales</taxon>
        <taxon>Legeriomycetaceae</taxon>
        <taxon>Smittium</taxon>
    </lineage>
</organism>
<dbReference type="PROSITE" id="PS00444">
    <property type="entry name" value="POLYPRENYL_SYNTHASE_2"/>
    <property type="match status" value="1"/>
</dbReference>
<dbReference type="GO" id="GO:0046872">
    <property type="term" value="F:metal ion binding"/>
    <property type="evidence" value="ECO:0007669"/>
    <property type="project" value="UniProtKB-KW"/>
</dbReference>
<dbReference type="GO" id="GO:0004659">
    <property type="term" value="F:prenyltransferase activity"/>
    <property type="evidence" value="ECO:0007669"/>
    <property type="project" value="InterPro"/>
</dbReference>
<keyword evidence="6" id="KW-0414">Isoprene biosynthesis</keyword>
<dbReference type="Gene3D" id="1.10.600.10">
    <property type="entry name" value="Farnesyl Diphosphate Synthase"/>
    <property type="match status" value="1"/>
</dbReference>
<dbReference type="Proteomes" id="UP000245591">
    <property type="component" value="Unassembled WGS sequence"/>
</dbReference>
<sequence>MSNFKTVAQNALKAIRELIPDPSKTRPLARFAVENAKSSASLKNTIKSESSVLNNDQSPLQIDPTKHVPVNILIQQKNNSESKIQFQAQNQQSINAAVLNSSLSEPRFNSDIQSIDGALQVPNLTTNQKEQVMKWLRDPIVASTISINDVDSKNYDGIKSYEFAIKEAISLVNSDLEKIDPLSLVGAELSSLTDNISRMLESGNPALSKVAQYYFQSSGKQIRPLVVLLMSQTVNGLVQSEAYKSALLRDYTIIDKSVPQDLVGDSESVIRDNLIRKALSESLNKSLYTPTFSNQGQVILPTQRRLAEITELIHTASLVHDDIIDNSPSRRGLPSTHQVFGNKIAVLAGDFLLARASVSLARLRNPEVVELLATVIMDLVEGEFKQLKNVNGNNQETPKDTQANYPNEDIFSYYLQKTYLKTSSLFAKSIRAASILGDAPTEYVELSYIFGRNLGTAFQLVDDLLDFTATQTQTGKPVGADLDLGIATAPVLYAWQEYPELGELIKRRFSEQGDAQLTWKLVHQSSGIQKTRKLVMEYAERAMAALSLFPPNASRQALLQLAHSLVYRKM</sequence>
<dbReference type="PANTHER" id="PTHR12001:SF69">
    <property type="entry name" value="ALL TRANS-POLYPRENYL-DIPHOSPHATE SYNTHASE PDSS1"/>
    <property type="match status" value="1"/>
</dbReference>
<proteinExistence type="inferred from homology"/>
<keyword evidence="4" id="KW-0479">Metal-binding</keyword>
<dbReference type="EMBL" id="MBFU01000627">
    <property type="protein sequence ID" value="PVZ97959.1"/>
    <property type="molecule type" value="Genomic_DNA"/>
</dbReference>
<dbReference type="InterPro" id="IPR008949">
    <property type="entry name" value="Isoprenoid_synthase_dom_sf"/>
</dbReference>
<keyword evidence="5" id="KW-0460">Magnesium</keyword>
<comment type="cofactor">
    <cofactor evidence="1">
        <name>Mg(2+)</name>
        <dbReference type="ChEBI" id="CHEBI:18420"/>
    </cofactor>
</comment>
<dbReference type="GO" id="GO:1990234">
    <property type="term" value="C:transferase complex"/>
    <property type="evidence" value="ECO:0007669"/>
    <property type="project" value="TreeGrafter"/>
</dbReference>
<name>A0A2U1IYS2_SMIAN</name>
<evidence type="ECO:0000256" key="1">
    <source>
        <dbReference type="ARBA" id="ARBA00001946"/>
    </source>
</evidence>
<dbReference type="CDD" id="cd00685">
    <property type="entry name" value="Trans_IPPS_HT"/>
    <property type="match status" value="1"/>
</dbReference>
<evidence type="ECO:0000256" key="5">
    <source>
        <dbReference type="ARBA" id="ARBA00022842"/>
    </source>
</evidence>
<dbReference type="SFLD" id="SFLDS00005">
    <property type="entry name" value="Isoprenoid_Synthase_Type_I"/>
    <property type="match status" value="1"/>
</dbReference>
<evidence type="ECO:0000313" key="8">
    <source>
        <dbReference type="Proteomes" id="UP000245591"/>
    </source>
</evidence>
<keyword evidence="3" id="KW-0808">Transferase</keyword>
<evidence type="ECO:0000256" key="6">
    <source>
        <dbReference type="ARBA" id="ARBA00023229"/>
    </source>
</evidence>
<dbReference type="PROSITE" id="PS00723">
    <property type="entry name" value="POLYPRENYL_SYNTHASE_1"/>
    <property type="match status" value="1"/>
</dbReference>
<dbReference type="SUPFAM" id="SSF48576">
    <property type="entry name" value="Terpenoid synthases"/>
    <property type="match status" value="1"/>
</dbReference>
<accession>A0A2U1IYS2</accession>
<keyword evidence="8" id="KW-1185">Reference proteome</keyword>
<dbReference type="GO" id="GO:0008299">
    <property type="term" value="P:isoprenoid biosynthetic process"/>
    <property type="evidence" value="ECO:0007669"/>
    <property type="project" value="UniProtKB-KW"/>
</dbReference>